<evidence type="ECO:0000313" key="3">
    <source>
        <dbReference type="EMBL" id="MFB9110953.1"/>
    </source>
</evidence>
<dbReference type="Proteomes" id="UP001589562">
    <property type="component" value="Unassembled WGS sequence"/>
</dbReference>
<dbReference type="SUPFAM" id="SSF63446">
    <property type="entry name" value="Type I dockerin domain"/>
    <property type="match status" value="1"/>
</dbReference>
<dbReference type="Gene3D" id="1.10.1330.10">
    <property type="entry name" value="Dockerin domain"/>
    <property type="match status" value="1"/>
</dbReference>
<dbReference type="RefSeq" id="WP_379681382.1">
    <property type="nucleotide sequence ID" value="NZ_JBHMFE010000046.1"/>
</dbReference>
<keyword evidence="1" id="KW-0732">Signal</keyword>
<name>A0ABV5HGI1_9FLAO</name>
<sequence length="370" mass="41336">MDRQKINLGELPLTLNATITDRKINHYDHTNSLFNATQSYNMTLKDYFQMVTIPEDGIKLTSILSEWNVPNNQTLELRQIAGSARNSVISYAITYREGDTNLDGIVNILDIQSTLNYTLNQKPKFFNYGAADLNKDKNLNILDIILQINKIQAGTQEKKANTSKLASIENTVLSIENNTLFIESETNSAAAFDIRLKGISKTKVTEMLSAIGYTASIAEQNDEVSIIGFSMDKILSGKQAIAKLTANATIVSAMISDHEANELSYKITGKTLGVDDFDSEKNNLVVNYPNPFMEQTTIQYQLAENADKVSLIVYDTRGQIVRVEENLGTSKGKQELKFLRKELSSGIYFYTIKIQTGANLRRLTGKMLIQ</sequence>
<feature type="domain" description="Secretion system C-terminal sorting" evidence="2">
    <location>
        <begin position="288"/>
        <end position="360"/>
    </location>
</feature>
<comment type="caution">
    <text evidence="3">The sequence shown here is derived from an EMBL/GenBank/DDBJ whole genome shotgun (WGS) entry which is preliminary data.</text>
</comment>
<dbReference type="Gene3D" id="2.60.40.4070">
    <property type="match status" value="1"/>
</dbReference>
<dbReference type="NCBIfam" id="TIGR04183">
    <property type="entry name" value="Por_Secre_tail"/>
    <property type="match status" value="1"/>
</dbReference>
<keyword evidence="4" id="KW-1185">Reference proteome</keyword>
<reference evidence="3 4" key="1">
    <citation type="submission" date="2024-09" db="EMBL/GenBank/DDBJ databases">
        <authorList>
            <person name="Sun Q."/>
            <person name="Mori K."/>
        </authorList>
    </citation>
    <scope>NUCLEOTIDE SEQUENCE [LARGE SCALE GENOMIC DNA]</scope>
    <source>
        <strain evidence="3 4">CECT 8365</strain>
    </source>
</reference>
<dbReference type="EMBL" id="JBHMFE010000046">
    <property type="protein sequence ID" value="MFB9110953.1"/>
    <property type="molecule type" value="Genomic_DNA"/>
</dbReference>
<proteinExistence type="predicted"/>
<evidence type="ECO:0000313" key="4">
    <source>
        <dbReference type="Proteomes" id="UP001589562"/>
    </source>
</evidence>
<dbReference type="Pfam" id="PF00404">
    <property type="entry name" value="Dockerin_1"/>
    <property type="match status" value="1"/>
</dbReference>
<accession>A0ABV5HGI1</accession>
<evidence type="ECO:0000259" key="2">
    <source>
        <dbReference type="Pfam" id="PF18962"/>
    </source>
</evidence>
<organism evidence="3 4">
    <name type="scientific">Flavobacterium gyeonganense</name>
    <dbReference type="NCBI Taxonomy" id="1310418"/>
    <lineage>
        <taxon>Bacteria</taxon>
        <taxon>Pseudomonadati</taxon>
        <taxon>Bacteroidota</taxon>
        <taxon>Flavobacteriia</taxon>
        <taxon>Flavobacteriales</taxon>
        <taxon>Flavobacteriaceae</taxon>
        <taxon>Flavobacterium</taxon>
    </lineage>
</organism>
<dbReference type="InterPro" id="IPR036439">
    <property type="entry name" value="Dockerin_dom_sf"/>
</dbReference>
<gene>
    <name evidence="3" type="ORF">ACFFVK_20425</name>
</gene>
<dbReference type="Pfam" id="PF18962">
    <property type="entry name" value="Por_Secre_tail"/>
    <property type="match status" value="1"/>
</dbReference>
<evidence type="ECO:0000256" key="1">
    <source>
        <dbReference type="ARBA" id="ARBA00022729"/>
    </source>
</evidence>
<dbReference type="InterPro" id="IPR026444">
    <property type="entry name" value="Secre_tail"/>
</dbReference>
<protein>
    <submittedName>
        <fullName evidence="3">T9SS type A sorting domain-containing protein</fullName>
    </submittedName>
</protein>
<dbReference type="InterPro" id="IPR002105">
    <property type="entry name" value="Dockerin_1_rpt"/>
</dbReference>